<evidence type="ECO:0000313" key="5">
    <source>
        <dbReference type="EMBL" id="MEA5453392.1"/>
    </source>
</evidence>
<evidence type="ECO:0000256" key="3">
    <source>
        <dbReference type="ARBA" id="ARBA00022912"/>
    </source>
</evidence>
<dbReference type="PRINTS" id="PR00719">
    <property type="entry name" value="LMWPTPASE"/>
</dbReference>
<dbReference type="InterPro" id="IPR050438">
    <property type="entry name" value="LMW_PTPase"/>
</dbReference>
<dbReference type="InterPro" id="IPR017867">
    <property type="entry name" value="Tyr_phospatase_low_mol_wt"/>
</dbReference>
<accession>A0ABU5T156</accession>
<feature type="domain" description="Phosphotyrosine protein phosphatase I" evidence="4">
    <location>
        <begin position="11"/>
        <end position="191"/>
    </location>
</feature>
<dbReference type="PANTHER" id="PTHR11717:SF31">
    <property type="entry name" value="LOW MOLECULAR WEIGHT PROTEIN-TYROSINE-PHOSPHATASE ETP-RELATED"/>
    <property type="match status" value="1"/>
</dbReference>
<evidence type="ECO:0000256" key="1">
    <source>
        <dbReference type="ARBA" id="ARBA00011063"/>
    </source>
</evidence>
<reference evidence="5 6" key="1">
    <citation type="submission" date="2023-12" db="EMBL/GenBank/DDBJ databases">
        <title>Sinomonas terricola sp. nov, isolated from litchi orchard soil in Guangdong, PR China.</title>
        <authorList>
            <person name="Jiaxin W."/>
            <person name="Yang Z."/>
            <person name="Honghui Z."/>
        </authorList>
    </citation>
    <scope>NUCLEOTIDE SEQUENCE [LARGE SCALE GENOMIC DNA]</scope>
    <source>
        <strain evidence="5 6">JGH33</strain>
    </source>
</reference>
<organism evidence="5 6">
    <name type="scientific">Sinomonas terricola</name>
    <dbReference type="NCBI Taxonomy" id="3110330"/>
    <lineage>
        <taxon>Bacteria</taxon>
        <taxon>Bacillati</taxon>
        <taxon>Actinomycetota</taxon>
        <taxon>Actinomycetes</taxon>
        <taxon>Micrococcales</taxon>
        <taxon>Micrococcaceae</taxon>
        <taxon>Sinomonas</taxon>
    </lineage>
</organism>
<evidence type="ECO:0000313" key="6">
    <source>
        <dbReference type="Proteomes" id="UP001304769"/>
    </source>
</evidence>
<dbReference type="Gene3D" id="3.40.50.2300">
    <property type="match status" value="1"/>
</dbReference>
<dbReference type="SUPFAM" id="SSF52788">
    <property type="entry name" value="Phosphotyrosine protein phosphatases I"/>
    <property type="match status" value="1"/>
</dbReference>
<dbReference type="RefSeq" id="WP_323277156.1">
    <property type="nucleotide sequence ID" value="NZ_JAYGGQ010000001.1"/>
</dbReference>
<dbReference type="EMBL" id="JAYGGQ010000001">
    <property type="protein sequence ID" value="MEA5453392.1"/>
    <property type="molecule type" value="Genomic_DNA"/>
</dbReference>
<proteinExistence type="inferred from homology"/>
<evidence type="ECO:0000259" key="4">
    <source>
        <dbReference type="SMART" id="SM00226"/>
    </source>
</evidence>
<dbReference type="PANTHER" id="PTHR11717">
    <property type="entry name" value="LOW MOLECULAR WEIGHT PROTEIN TYROSINE PHOSPHATASE"/>
    <property type="match status" value="1"/>
</dbReference>
<dbReference type="Proteomes" id="UP001304769">
    <property type="component" value="Unassembled WGS sequence"/>
</dbReference>
<evidence type="ECO:0000256" key="2">
    <source>
        <dbReference type="ARBA" id="ARBA00022801"/>
    </source>
</evidence>
<name>A0ABU5T156_9MICC</name>
<keyword evidence="3" id="KW-0904">Protein phosphatase</keyword>
<gene>
    <name evidence="5" type="ORF">SPF06_01530</name>
</gene>
<dbReference type="InterPro" id="IPR023485">
    <property type="entry name" value="Ptyr_pPase"/>
</dbReference>
<dbReference type="InterPro" id="IPR036196">
    <property type="entry name" value="Ptyr_pPase_sf"/>
</dbReference>
<comment type="similarity">
    <text evidence="1">Belongs to the low molecular weight phosphotyrosine protein phosphatase family.</text>
</comment>
<keyword evidence="2" id="KW-0378">Hydrolase</keyword>
<comment type="caution">
    <text evidence="5">The sequence shown here is derived from an EMBL/GenBank/DDBJ whole genome shotgun (WGS) entry which is preliminary data.</text>
</comment>
<sequence length="196" mass="21532">MTTPPTPTSPFRILVVCTGNICRSVIAEHYLRHRMEALDPGGFEIASAGTGINPFLTPPADIVDLAAAHRLEGIDGRVPRPLEREALRRSDLVLTATHEHIRQVLAEYPAALRRSFTIREFVLGASLADEEEDGAAAQRDPAALVREVGALRSRVRLNQALDIADPFGLGPEAYASMERELVPLLDQIADRLARRR</sequence>
<protein>
    <submittedName>
        <fullName evidence="5">Low molecular weight phosphatase family protein</fullName>
    </submittedName>
</protein>
<dbReference type="SMART" id="SM00226">
    <property type="entry name" value="LMWPc"/>
    <property type="match status" value="1"/>
</dbReference>
<keyword evidence="6" id="KW-1185">Reference proteome</keyword>
<dbReference type="Pfam" id="PF01451">
    <property type="entry name" value="LMWPc"/>
    <property type="match status" value="1"/>
</dbReference>